<evidence type="ECO:0000256" key="20">
    <source>
        <dbReference type="ARBA" id="ARBA00047734"/>
    </source>
</evidence>
<keyword evidence="11" id="KW-0472">Membrane</keyword>
<dbReference type="InterPro" id="IPR052365">
    <property type="entry name" value="THEM4/THEM5_acyl-CoA_thioest"/>
</dbReference>
<comment type="catalytic activity">
    <reaction evidence="21">
        <text>decanoyl-CoA + H2O = decanoate + CoA + H(+)</text>
        <dbReference type="Rhea" id="RHEA:40059"/>
        <dbReference type="ChEBI" id="CHEBI:15377"/>
        <dbReference type="ChEBI" id="CHEBI:15378"/>
        <dbReference type="ChEBI" id="CHEBI:27689"/>
        <dbReference type="ChEBI" id="CHEBI:57287"/>
        <dbReference type="ChEBI" id="CHEBI:61430"/>
    </reaction>
    <physiologicalReaction direction="left-to-right" evidence="21">
        <dbReference type="Rhea" id="RHEA:40060"/>
    </physiologicalReaction>
</comment>
<sequence length="143" mass="15908">MSKPPDENMCFGCSPQNPVGLKLKFEQDGDVCRSYFIAGPVHQGWRGIVHGGLLATLLDEVMAQWLWMRGITAMTMEMTTRYSRSVRVGERLTVEASMTSARGRLIEMAGRLLLPDGTVAVRAKAKFLKVKPEKVKKEVPAIE</sequence>
<dbReference type="HOGENOM" id="CLU_089876_6_2_9"/>
<evidence type="ECO:0000256" key="9">
    <source>
        <dbReference type="ARBA" id="ARBA00022946"/>
    </source>
</evidence>
<keyword evidence="5" id="KW-0963">Cytoplasm</keyword>
<evidence type="ECO:0000256" key="10">
    <source>
        <dbReference type="ARBA" id="ARBA00023098"/>
    </source>
</evidence>
<evidence type="ECO:0000256" key="13">
    <source>
        <dbReference type="ARBA" id="ARBA00035852"/>
    </source>
</evidence>
<dbReference type="STRING" id="370438.PTH_2715"/>
<evidence type="ECO:0000256" key="8">
    <source>
        <dbReference type="ARBA" id="ARBA00022832"/>
    </source>
</evidence>
<evidence type="ECO:0000256" key="7">
    <source>
        <dbReference type="ARBA" id="ARBA00022801"/>
    </source>
</evidence>
<evidence type="ECO:0000313" key="25">
    <source>
        <dbReference type="EMBL" id="BAF60896.1"/>
    </source>
</evidence>
<evidence type="ECO:0000256" key="17">
    <source>
        <dbReference type="ARBA" id="ARBA00040123"/>
    </source>
</evidence>
<dbReference type="CDD" id="cd03443">
    <property type="entry name" value="PaaI_thioesterase"/>
    <property type="match status" value="1"/>
</dbReference>
<evidence type="ECO:0000256" key="6">
    <source>
        <dbReference type="ARBA" id="ARBA00022703"/>
    </source>
</evidence>
<dbReference type="GO" id="GO:0005737">
    <property type="term" value="C:cytoplasm"/>
    <property type="evidence" value="ECO:0007669"/>
    <property type="project" value="UniProtKB-SubCell"/>
</dbReference>
<dbReference type="GO" id="GO:0006631">
    <property type="term" value="P:fatty acid metabolic process"/>
    <property type="evidence" value="ECO:0007669"/>
    <property type="project" value="UniProtKB-KW"/>
</dbReference>
<comment type="catalytic activity">
    <reaction evidence="19">
        <text>octanoyl-CoA + H2O = octanoate + CoA + H(+)</text>
        <dbReference type="Rhea" id="RHEA:30143"/>
        <dbReference type="ChEBI" id="CHEBI:15377"/>
        <dbReference type="ChEBI" id="CHEBI:15378"/>
        <dbReference type="ChEBI" id="CHEBI:25646"/>
        <dbReference type="ChEBI" id="CHEBI:57287"/>
        <dbReference type="ChEBI" id="CHEBI:57386"/>
    </reaction>
    <physiologicalReaction direction="left-to-right" evidence="19">
        <dbReference type="Rhea" id="RHEA:30144"/>
    </physiologicalReaction>
</comment>
<evidence type="ECO:0000256" key="21">
    <source>
        <dbReference type="ARBA" id="ARBA00047969"/>
    </source>
</evidence>
<reference evidence="26" key="1">
    <citation type="journal article" date="2008" name="Genome Res.">
        <title>The genome of Pelotomaculum thermopropionicum reveals niche-associated evolution in anaerobic microbiota.</title>
        <authorList>
            <person name="Kosaka T."/>
            <person name="Kato S."/>
            <person name="Shimoyama T."/>
            <person name="Ishii S."/>
            <person name="Abe T."/>
            <person name="Watanabe K."/>
        </authorList>
    </citation>
    <scope>NUCLEOTIDE SEQUENCE [LARGE SCALE GENOMIC DNA]</scope>
    <source>
        <strain evidence="26">DSM 13744 / JCM 10971 / SI</strain>
    </source>
</reference>
<comment type="catalytic activity">
    <reaction evidence="20">
        <text>hexadecanoyl-CoA + H2O = hexadecanoate + CoA + H(+)</text>
        <dbReference type="Rhea" id="RHEA:16645"/>
        <dbReference type="ChEBI" id="CHEBI:7896"/>
        <dbReference type="ChEBI" id="CHEBI:15377"/>
        <dbReference type="ChEBI" id="CHEBI:15378"/>
        <dbReference type="ChEBI" id="CHEBI:57287"/>
        <dbReference type="ChEBI" id="CHEBI:57379"/>
        <dbReference type="EC" id="3.1.2.2"/>
    </reaction>
    <physiologicalReaction direction="left-to-right" evidence="20">
        <dbReference type="Rhea" id="RHEA:16646"/>
    </physiologicalReaction>
</comment>
<evidence type="ECO:0000256" key="5">
    <source>
        <dbReference type="ARBA" id="ARBA00022490"/>
    </source>
</evidence>
<comment type="catalytic activity">
    <reaction evidence="14">
        <text>(9Z)-octadecenoyl-CoA + H2O = (9Z)-octadecenoate + CoA + H(+)</text>
        <dbReference type="Rhea" id="RHEA:40139"/>
        <dbReference type="ChEBI" id="CHEBI:15377"/>
        <dbReference type="ChEBI" id="CHEBI:15378"/>
        <dbReference type="ChEBI" id="CHEBI:30823"/>
        <dbReference type="ChEBI" id="CHEBI:57287"/>
        <dbReference type="ChEBI" id="CHEBI:57387"/>
    </reaction>
    <physiologicalReaction direction="left-to-right" evidence="14">
        <dbReference type="Rhea" id="RHEA:40140"/>
    </physiologicalReaction>
</comment>
<keyword evidence="9" id="KW-0809">Transit peptide</keyword>
<dbReference type="PANTHER" id="PTHR12418">
    <property type="entry name" value="ACYL-COENZYME A THIOESTERASE THEM4"/>
    <property type="match status" value="1"/>
</dbReference>
<evidence type="ECO:0000313" key="26">
    <source>
        <dbReference type="Proteomes" id="UP000006556"/>
    </source>
</evidence>
<dbReference type="GO" id="GO:0016020">
    <property type="term" value="C:membrane"/>
    <property type="evidence" value="ECO:0007669"/>
    <property type="project" value="UniProtKB-SubCell"/>
</dbReference>
<comment type="catalytic activity">
    <reaction evidence="23">
        <text>tetradecanoyl-CoA + H2O = tetradecanoate + CoA + H(+)</text>
        <dbReference type="Rhea" id="RHEA:40119"/>
        <dbReference type="ChEBI" id="CHEBI:15377"/>
        <dbReference type="ChEBI" id="CHEBI:15378"/>
        <dbReference type="ChEBI" id="CHEBI:30807"/>
        <dbReference type="ChEBI" id="CHEBI:57287"/>
        <dbReference type="ChEBI" id="CHEBI:57385"/>
    </reaction>
    <physiologicalReaction direction="left-to-right" evidence="23">
        <dbReference type="Rhea" id="RHEA:40120"/>
    </physiologicalReaction>
</comment>
<comment type="catalytic activity">
    <reaction evidence="22">
        <text>dodecanoyl-CoA + H2O = dodecanoate + CoA + H(+)</text>
        <dbReference type="Rhea" id="RHEA:30135"/>
        <dbReference type="ChEBI" id="CHEBI:15377"/>
        <dbReference type="ChEBI" id="CHEBI:15378"/>
        <dbReference type="ChEBI" id="CHEBI:18262"/>
        <dbReference type="ChEBI" id="CHEBI:57287"/>
        <dbReference type="ChEBI" id="CHEBI:57375"/>
    </reaction>
    <physiologicalReaction direction="left-to-right" evidence="22">
        <dbReference type="Rhea" id="RHEA:30136"/>
    </physiologicalReaction>
</comment>
<keyword evidence="12" id="KW-0966">Cell projection</keyword>
<evidence type="ECO:0000256" key="12">
    <source>
        <dbReference type="ARBA" id="ARBA00023273"/>
    </source>
</evidence>
<evidence type="ECO:0000256" key="3">
    <source>
        <dbReference type="ARBA" id="ARBA00004632"/>
    </source>
</evidence>
<dbReference type="Pfam" id="PF03061">
    <property type="entry name" value="4HBT"/>
    <property type="match status" value="1"/>
</dbReference>
<organism evidence="25 26">
    <name type="scientific">Pelotomaculum thermopropionicum (strain DSM 13744 / JCM 10971 / SI)</name>
    <dbReference type="NCBI Taxonomy" id="370438"/>
    <lineage>
        <taxon>Bacteria</taxon>
        <taxon>Bacillati</taxon>
        <taxon>Bacillota</taxon>
        <taxon>Clostridia</taxon>
        <taxon>Eubacteriales</taxon>
        <taxon>Desulfotomaculaceae</taxon>
        <taxon>Pelotomaculum</taxon>
    </lineage>
</organism>
<keyword evidence="8" id="KW-0276">Fatty acid metabolism</keyword>
<comment type="similarity">
    <text evidence="15">Belongs to the THEM4/THEM5 thioesterase family.</text>
</comment>
<evidence type="ECO:0000256" key="2">
    <source>
        <dbReference type="ARBA" id="ARBA00004496"/>
    </source>
</evidence>
<dbReference type="Gene3D" id="3.10.129.10">
    <property type="entry name" value="Hotdog Thioesterase"/>
    <property type="match status" value="1"/>
</dbReference>
<dbReference type="InterPro" id="IPR006683">
    <property type="entry name" value="Thioestr_dom"/>
</dbReference>
<feature type="domain" description="Thioesterase" evidence="24">
    <location>
        <begin position="47"/>
        <end position="119"/>
    </location>
</feature>
<dbReference type="InterPro" id="IPR029069">
    <property type="entry name" value="HotDog_dom_sf"/>
</dbReference>
<evidence type="ECO:0000256" key="18">
    <source>
        <dbReference type="ARBA" id="ARBA00043210"/>
    </source>
</evidence>
<dbReference type="GO" id="GO:0016787">
    <property type="term" value="F:hydrolase activity"/>
    <property type="evidence" value="ECO:0007669"/>
    <property type="project" value="UniProtKB-KW"/>
</dbReference>
<evidence type="ECO:0000256" key="22">
    <source>
        <dbReference type="ARBA" id="ARBA00048074"/>
    </source>
</evidence>
<accession>A5CYN1</accession>
<evidence type="ECO:0000256" key="15">
    <source>
        <dbReference type="ARBA" id="ARBA00038456"/>
    </source>
</evidence>
<evidence type="ECO:0000256" key="1">
    <source>
        <dbReference type="ARBA" id="ARBA00004170"/>
    </source>
</evidence>
<comment type="subcellular location">
    <subcellularLocation>
        <location evidence="3">Cell projection</location>
        <location evidence="3">Ruffle membrane</location>
    </subcellularLocation>
    <subcellularLocation>
        <location evidence="2">Cytoplasm</location>
    </subcellularLocation>
    <subcellularLocation>
        <location evidence="1">Membrane</location>
        <topology evidence="1">Peripheral membrane protein</topology>
    </subcellularLocation>
</comment>
<evidence type="ECO:0000256" key="23">
    <source>
        <dbReference type="ARBA" id="ARBA00048180"/>
    </source>
</evidence>
<keyword evidence="6" id="KW-0053">Apoptosis</keyword>
<gene>
    <name evidence="25" type="ordered locus">PTH_2715</name>
</gene>
<proteinExistence type="inferred from homology"/>
<dbReference type="SUPFAM" id="SSF54637">
    <property type="entry name" value="Thioesterase/thiol ester dehydrase-isomerase"/>
    <property type="match status" value="1"/>
</dbReference>
<dbReference type="EC" id="3.1.2.2" evidence="16"/>
<keyword evidence="26" id="KW-1185">Reference proteome</keyword>
<evidence type="ECO:0000259" key="24">
    <source>
        <dbReference type="Pfam" id="PF03061"/>
    </source>
</evidence>
<evidence type="ECO:0000256" key="16">
    <source>
        <dbReference type="ARBA" id="ARBA00038848"/>
    </source>
</evidence>
<evidence type="ECO:0000256" key="11">
    <source>
        <dbReference type="ARBA" id="ARBA00023136"/>
    </source>
</evidence>
<evidence type="ECO:0000256" key="19">
    <source>
        <dbReference type="ARBA" id="ARBA00047588"/>
    </source>
</evidence>
<keyword evidence="10" id="KW-0443">Lipid metabolism</keyword>
<keyword evidence="7" id="KW-0378">Hydrolase</keyword>
<comment type="catalytic activity">
    <reaction evidence="13">
        <text>(5Z,8Z,11Z,14Z)-eicosatetraenoyl-CoA + H2O = (5Z,8Z,11Z,14Z)-eicosatetraenoate + CoA + H(+)</text>
        <dbReference type="Rhea" id="RHEA:40151"/>
        <dbReference type="ChEBI" id="CHEBI:15377"/>
        <dbReference type="ChEBI" id="CHEBI:15378"/>
        <dbReference type="ChEBI" id="CHEBI:32395"/>
        <dbReference type="ChEBI" id="CHEBI:57287"/>
        <dbReference type="ChEBI" id="CHEBI:57368"/>
    </reaction>
    <physiologicalReaction direction="left-to-right" evidence="13">
        <dbReference type="Rhea" id="RHEA:40152"/>
    </physiologicalReaction>
</comment>
<evidence type="ECO:0000256" key="14">
    <source>
        <dbReference type="ARBA" id="ARBA00037002"/>
    </source>
</evidence>
<dbReference type="EMBL" id="AP009389">
    <property type="protein sequence ID" value="BAF60896.1"/>
    <property type="molecule type" value="Genomic_DNA"/>
</dbReference>
<protein>
    <recommendedName>
        <fullName evidence="17">Acyl-coenzyme A thioesterase THEM4</fullName>
        <ecNumber evidence="16">3.1.2.2</ecNumber>
    </recommendedName>
    <alternativeName>
        <fullName evidence="18">Thioesterase superfamily member 4</fullName>
    </alternativeName>
</protein>
<evidence type="ECO:0000256" key="4">
    <source>
        <dbReference type="ARBA" id="ARBA00022475"/>
    </source>
</evidence>
<dbReference type="AlphaFoldDB" id="A5CYN1"/>
<dbReference type="eggNOG" id="COG2050">
    <property type="taxonomic scope" value="Bacteria"/>
</dbReference>
<dbReference type="PANTHER" id="PTHR12418:SF19">
    <property type="entry name" value="ACYL-COENZYME A THIOESTERASE THEM4"/>
    <property type="match status" value="1"/>
</dbReference>
<dbReference type="KEGG" id="pth:PTH_2715"/>
<name>A5CYN1_PELTS</name>
<keyword evidence="4" id="KW-1003">Cell membrane</keyword>
<dbReference type="Proteomes" id="UP000006556">
    <property type="component" value="Chromosome"/>
</dbReference>